<sequence length="345" mass="37655">MPPILKLICSWIYLAHISTTLLPLSLFTACAQEIRYIDDEFGDTVTGMIPIYTPSNLWNQGATCFLCGFVANPLRTFQDTWHDITHNPTDPPATVQFDFTGTTLDVYCIIPELSLTWTSNYNLSFMLDGQLIPQTFIQIEPGPLVAQYNVSVLSLSNLAPISHTFAMIAASTTDSLIVEFDYARYTFDDSGTTSNSVTPSPNINTQLSTSGTSVPGAESSSNPAMSISAVSSTSSTSTSSSATISPSSVPQFEATDNNNSKAALIAGTVVGTLIVVFMIILICVTYNRYKHRIRQRFFHPRTREQIHPFPLNCPPVLVQPAPASKRSSTWKGVNIVQLPPSKEVV</sequence>
<dbReference type="EMBL" id="MU806138">
    <property type="protein sequence ID" value="KAJ3839271.1"/>
    <property type="molecule type" value="Genomic_DNA"/>
</dbReference>
<gene>
    <name evidence="4" type="ORF">F5878DRAFT_561073</name>
</gene>
<proteinExistence type="predicted"/>
<name>A0AA38PAZ2_9AGAR</name>
<keyword evidence="5" id="KW-1185">Reference proteome</keyword>
<keyword evidence="3" id="KW-0732">Signal</keyword>
<feature type="compositionally biased region" description="Polar residues" evidence="1">
    <location>
        <begin position="191"/>
        <end position="225"/>
    </location>
</feature>
<evidence type="ECO:0000256" key="2">
    <source>
        <dbReference type="SAM" id="Phobius"/>
    </source>
</evidence>
<dbReference type="PROSITE" id="PS51257">
    <property type="entry name" value="PROKAR_LIPOPROTEIN"/>
    <property type="match status" value="1"/>
</dbReference>
<organism evidence="4 5">
    <name type="scientific">Lentinula raphanica</name>
    <dbReference type="NCBI Taxonomy" id="153919"/>
    <lineage>
        <taxon>Eukaryota</taxon>
        <taxon>Fungi</taxon>
        <taxon>Dikarya</taxon>
        <taxon>Basidiomycota</taxon>
        <taxon>Agaricomycotina</taxon>
        <taxon>Agaricomycetes</taxon>
        <taxon>Agaricomycetidae</taxon>
        <taxon>Agaricales</taxon>
        <taxon>Marasmiineae</taxon>
        <taxon>Omphalotaceae</taxon>
        <taxon>Lentinula</taxon>
    </lineage>
</organism>
<dbReference type="AlphaFoldDB" id="A0AA38PAZ2"/>
<feature type="transmembrane region" description="Helical" evidence="2">
    <location>
        <begin position="262"/>
        <end position="286"/>
    </location>
</feature>
<feature type="region of interest" description="Disordered" evidence="1">
    <location>
        <begin position="191"/>
        <end position="253"/>
    </location>
</feature>
<evidence type="ECO:0000256" key="3">
    <source>
        <dbReference type="SAM" id="SignalP"/>
    </source>
</evidence>
<keyword evidence="2" id="KW-0812">Transmembrane</keyword>
<feature type="chain" id="PRO_5041376120" evidence="3">
    <location>
        <begin position="32"/>
        <end position="345"/>
    </location>
</feature>
<keyword evidence="2" id="KW-1133">Transmembrane helix</keyword>
<reference evidence="4" key="1">
    <citation type="submission" date="2022-08" db="EMBL/GenBank/DDBJ databases">
        <authorList>
            <consortium name="DOE Joint Genome Institute"/>
            <person name="Min B."/>
            <person name="Riley R."/>
            <person name="Sierra-Patev S."/>
            <person name="Naranjo-Ortiz M."/>
            <person name="Looney B."/>
            <person name="Konkel Z."/>
            <person name="Slot J.C."/>
            <person name="Sakamoto Y."/>
            <person name="Steenwyk J.L."/>
            <person name="Rokas A."/>
            <person name="Carro J."/>
            <person name="Camarero S."/>
            <person name="Ferreira P."/>
            <person name="Molpeceres G."/>
            <person name="Ruiz-Duenas F.J."/>
            <person name="Serrano A."/>
            <person name="Henrissat B."/>
            <person name="Drula E."/>
            <person name="Hughes K.W."/>
            <person name="Mata J.L."/>
            <person name="Ishikawa N.K."/>
            <person name="Vargas-Isla R."/>
            <person name="Ushijima S."/>
            <person name="Smith C.A."/>
            <person name="Ahrendt S."/>
            <person name="Andreopoulos W."/>
            <person name="He G."/>
            <person name="Labutti K."/>
            <person name="Lipzen A."/>
            <person name="Ng V."/>
            <person name="Sandor L."/>
            <person name="Barry K."/>
            <person name="Martinez A.T."/>
            <person name="Xiao Y."/>
            <person name="Gibbons J.G."/>
            <person name="Terashima K."/>
            <person name="Hibbett D.S."/>
            <person name="Grigoriev I.V."/>
        </authorList>
    </citation>
    <scope>NUCLEOTIDE SEQUENCE</scope>
    <source>
        <strain evidence="4">TFB9207</strain>
    </source>
</reference>
<dbReference type="Proteomes" id="UP001163846">
    <property type="component" value="Unassembled WGS sequence"/>
</dbReference>
<evidence type="ECO:0000313" key="5">
    <source>
        <dbReference type="Proteomes" id="UP001163846"/>
    </source>
</evidence>
<evidence type="ECO:0000313" key="4">
    <source>
        <dbReference type="EMBL" id="KAJ3839271.1"/>
    </source>
</evidence>
<feature type="compositionally biased region" description="Low complexity" evidence="1">
    <location>
        <begin position="226"/>
        <end position="250"/>
    </location>
</feature>
<evidence type="ECO:0000256" key="1">
    <source>
        <dbReference type="SAM" id="MobiDB-lite"/>
    </source>
</evidence>
<comment type="caution">
    <text evidence="4">The sequence shown here is derived from an EMBL/GenBank/DDBJ whole genome shotgun (WGS) entry which is preliminary data.</text>
</comment>
<feature type="signal peptide" evidence="3">
    <location>
        <begin position="1"/>
        <end position="31"/>
    </location>
</feature>
<accession>A0AA38PAZ2</accession>
<protein>
    <submittedName>
        <fullName evidence="4">Uncharacterized protein</fullName>
    </submittedName>
</protein>
<keyword evidence="2" id="KW-0472">Membrane</keyword>